<evidence type="ECO:0000313" key="3">
    <source>
        <dbReference type="Proteomes" id="UP000268048"/>
    </source>
</evidence>
<sequence length="434" mass="44606">MADLPEPIEWTPGVYQLETSDPVLGGPEGIDNLQAKQLASRTQWLKDQIEKVISGVTAIGKAVQLATARTFTLSGAATGSASFDGTANANIVVTLANSGVSAGTYTKIQVNAKGLVTGGAALNAIDIPDLGWSKITSGKPTTLDGYGITGGSLTENIRMVGARSIDLMASATTSWAGGLHARTFSGDDILGGFGAWGNNDSVNCLYMGLSSVPWSFGYGVRVQTDGVYISGPLTANGGGLTNVPWGSVVGTPNSLGGYGVGFASQPEAEAGSDTNKPMNALRVFQAIAAKVIQATESALGIARIATQTLVNAGADDTTIVTPKKLRMGFSMLLSSTGYIALPVWLGGLIFQWGIATGVPQATATGGSLGPTRDISLPIAFPTNPLRILASMHFSTMSTPAAFAPGAIFLSTSQIRIQNNYTASAGDIAWFAVGY</sequence>
<proteinExistence type="predicted"/>
<evidence type="ECO:0000313" key="2">
    <source>
        <dbReference type="EMBL" id="AZE47134.1"/>
    </source>
</evidence>
<dbReference type="EMBL" id="CP027753">
    <property type="protein sequence ID" value="AZE47134.1"/>
    <property type="molecule type" value="Genomic_DNA"/>
</dbReference>
<gene>
    <name evidence="2" type="ORF">C4K04_1444</name>
</gene>
<dbReference type="RefSeq" id="WP_124319500.1">
    <property type="nucleotide sequence ID" value="NZ_CP027753.1"/>
</dbReference>
<protein>
    <submittedName>
        <fullName evidence="2">Phage tail fiber protein</fullName>
    </submittedName>
</protein>
<feature type="domain" description="Putative tail fiber protein gp53-like C-terminal" evidence="1">
    <location>
        <begin position="346"/>
        <end position="434"/>
    </location>
</feature>
<reference evidence="2 3" key="1">
    <citation type="submission" date="2018-03" db="EMBL/GenBank/DDBJ databases">
        <title>Diversity of phytobeneficial traits revealed by whole-genome analysis of worldwide-isolated phenazine-producing Pseudomonas spp.</title>
        <authorList>
            <person name="Biessy A."/>
            <person name="Novinscak A."/>
            <person name="Blom J."/>
            <person name="Leger G."/>
            <person name="Thomashow L.S."/>
            <person name="Cazorla F.M."/>
            <person name="Josic D."/>
            <person name="Filion M."/>
        </authorList>
    </citation>
    <scope>NUCLEOTIDE SEQUENCE [LARGE SCALE GENOMIC DNA]</scope>
    <source>
        <strain evidence="2 3">B25</strain>
    </source>
</reference>
<dbReference type="InterPro" id="IPR054075">
    <property type="entry name" value="Gp53-like_C"/>
</dbReference>
<evidence type="ECO:0000259" key="1">
    <source>
        <dbReference type="Pfam" id="PF21882"/>
    </source>
</evidence>
<dbReference type="AlphaFoldDB" id="A0A3G7TJ78"/>
<dbReference type="Pfam" id="PF21882">
    <property type="entry name" value="Gp53-like_C"/>
    <property type="match status" value="1"/>
</dbReference>
<name>A0A3G7TJ78_9PSED</name>
<accession>A0A3G7TJ78</accession>
<dbReference type="Proteomes" id="UP000268048">
    <property type="component" value="Chromosome"/>
</dbReference>
<organism evidence="2 3">
    <name type="scientific">Pseudomonas chlororaphis</name>
    <dbReference type="NCBI Taxonomy" id="587753"/>
    <lineage>
        <taxon>Bacteria</taxon>
        <taxon>Pseudomonadati</taxon>
        <taxon>Pseudomonadota</taxon>
        <taxon>Gammaproteobacteria</taxon>
        <taxon>Pseudomonadales</taxon>
        <taxon>Pseudomonadaceae</taxon>
        <taxon>Pseudomonas</taxon>
    </lineage>
</organism>
<dbReference type="Gene3D" id="2.60.40.3940">
    <property type="match status" value="1"/>
</dbReference>